<dbReference type="SUPFAM" id="SSF46689">
    <property type="entry name" value="Homeodomain-like"/>
    <property type="match status" value="1"/>
</dbReference>
<keyword evidence="3" id="KW-0804">Transcription</keyword>
<dbReference type="PANTHER" id="PTHR30055:SF234">
    <property type="entry name" value="HTH-TYPE TRANSCRIPTIONAL REGULATOR BETI"/>
    <property type="match status" value="1"/>
</dbReference>
<dbReference type="GO" id="GO:0000976">
    <property type="term" value="F:transcription cis-regulatory region binding"/>
    <property type="evidence" value="ECO:0007669"/>
    <property type="project" value="TreeGrafter"/>
</dbReference>
<dbReference type="InterPro" id="IPR009057">
    <property type="entry name" value="Homeodomain-like_sf"/>
</dbReference>
<evidence type="ECO:0000313" key="6">
    <source>
        <dbReference type="EMBL" id="CAA9488890.1"/>
    </source>
</evidence>
<dbReference type="AlphaFoldDB" id="A0A6J4S3J7"/>
<dbReference type="Gene3D" id="1.10.10.60">
    <property type="entry name" value="Homeodomain-like"/>
    <property type="match status" value="1"/>
</dbReference>
<evidence type="ECO:0000256" key="4">
    <source>
        <dbReference type="PROSITE-ProRule" id="PRU00335"/>
    </source>
</evidence>
<sequence>MSGEPSLTRRGAATRERLLGAAEAELTERDGALEVASVAARADVSVGLLYRYFDSKAGLVAAVVESFYDRFHAEVADTDPAPDADWAARERKRLELSVAFHYREPLAAVVLSRLSREPGVAGVEVRRIERLVEDAARNVTAGQRRGELPADLDPRTVGAMLIGGFRVAMGEALSRRERPDAKLLVEDLWRFVVNGVRFTDVAA</sequence>
<dbReference type="EMBL" id="CADCVR010000039">
    <property type="protein sequence ID" value="CAA9488890.1"/>
    <property type="molecule type" value="Genomic_DNA"/>
</dbReference>
<keyword evidence="2 4" id="KW-0238">DNA-binding</keyword>
<dbReference type="Pfam" id="PF00440">
    <property type="entry name" value="TetR_N"/>
    <property type="match status" value="1"/>
</dbReference>
<dbReference type="InterPro" id="IPR001647">
    <property type="entry name" value="HTH_TetR"/>
</dbReference>
<dbReference type="InterPro" id="IPR036271">
    <property type="entry name" value="Tet_transcr_reg_TetR-rel_C_sf"/>
</dbReference>
<feature type="DNA-binding region" description="H-T-H motif" evidence="4">
    <location>
        <begin position="34"/>
        <end position="53"/>
    </location>
</feature>
<keyword evidence="1" id="KW-0805">Transcription regulation</keyword>
<evidence type="ECO:0000259" key="5">
    <source>
        <dbReference type="PROSITE" id="PS50977"/>
    </source>
</evidence>
<evidence type="ECO:0000256" key="1">
    <source>
        <dbReference type="ARBA" id="ARBA00023015"/>
    </source>
</evidence>
<dbReference type="SUPFAM" id="SSF48498">
    <property type="entry name" value="Tetracyclin repressor-like, C-terminal domain"/>
    <property type="match status" value="1"/>
</dbReference>
<proteinExistence type="predicted"/>
<dbReference type="InterPro" id="IPR050109">
    <property type="entry name" value="HTH-type_TetR-like_transc_reg"/>
</dbReference>
<evidence type="ECO:0000256" key="3">
    <source>
        <dbReference type="ARBA" id="ARBA00023163"/>
    </source>
</evidence>
<name>A0A6J4S3J7_9ACTN</name>
<feature type="domain" description="HTH tetR-type" evidence="5">
    <location>
        <begin position="12"/>
        <end position="71"/>
    </location>
</feature>
<reference evidence="6" key="1">
    <citation type="submission" date="2020-02" db="EMBL/GenBank/DDBJ databases">
        <authorList>
            <person name="Meier V. D."/>
        </authorList>
    </citation>
    <scope>NUCLEOTIDE SEQUENCE</scope>
    <source>
        <strain evidence="6">AVDCRST_MAG53</strain>
    </source>
</reference>
<accession>A0A6J4S3J7</accession>
<gene>
    <name evidence="6" type="ORF">AVDCRST_MAG53-1167</name>
</gene>
<dbReference type="PANTHER" id="PTHR30055">
    <property type="entry name" value="HTH-TYPE TRANSCRIPTIONAL REGULATOR RUTR"/>
    <property type="match status" value="1"/>
</dbReference>
<protein>
    <recommendedName>
        <fullName evidence="5">HTH tetR-type domain-containing protein</fullName>
    </recommendedName>
</protein>
<organism evidence="6">
    <name type="scientific">uncultured Solirubrobacteraceae bacterium</name>
    <dbReference type="NCBI Taxonomy" id="1162706"/>
    <lineage>
        <taxon>Bacteria</taxon>
        <taxon>Bacillati</taxon>
        <taxon>Actinomycetota</taxon>
        <taxon>Thermoleophilia</taxon>
        <taxon>Solirubrobacterales</taxon>
        <taxon>Solirubrobacteraceae</taxon>
        <taxon>environmental samples</taxon>
    </lineage>
</organism>
<dbReference type="Gene3D" id="1.10.357.10">
    <property type="entry name" value="Tetracycline Repressor, domain 2"/>
    <property type="match status" value="1"/>
</dbReference>
<evidence type="ECO:0000256" key="2">
    <source>
        <dbReference type="ARBA" id="ARBA00023125"/>
    </source>
</evidence>
<dbReference type="GO" id="GO:0003700">
    <property type="term" value="F:DNA-binding transcription factor activity"/>
    <property type="evidence" value="ECO:0007669"/>
    <property type="project" value="TreeGrafter"/>
</dbReference>
<dbReference type="PROSITE" id="PS50977">
    <property type="entry name" value="HTH_TETR_2"/>
    <property type="match status" value="1"/>
</dbReference>